<gene>
    <name evidence="1" type="ORF">PSON_ATCC_30995.1.T0250382</name>
</gene>
<sequence length="129" mass="15317">MFKINCYEDGLNTLITKIKLQMHQQPIRKNRFQIQEIRKNDFKIRSNLLSLASNIQNSVINSSTIKDYQKLIETKRRYTLLPLKNNLSISPQKEKLQRKASILNKQKLMKLKCEIRAWTILNTNQTDQQ</sequence>
<evidence type="ECO:0000313" key="1">
    <source>
        <dbReference type="EMBL" id="CAD8069637.1"/>
    </source>
</evidence>
<dbReference type="OrthoDB" id="304762at2759"/>
<name>A0A8S1LPF8_9CILI</name>
<dbReference type="Proteomes" id="UP000692954">
    <property type="component" value="Unassembled WGS sequence"/>
</dbReference>
<evidence type="ECO:0000313" key="2">
    <source>
        <dbReference type="Proteomes" id="UP000692954"/>
    </source>
</evidence>
<reference evidence="1" key="1">
    <citation type="submission" date="2021-01" db="EMBL/GenBank/DDBJ databases">
        <authorList>
            <consortium name="Genoscope - CEA"/>
            <person name="William W."/>
        </authorList>
    </citation>
    <scope>NUCLEOTIDE SEQUENCE</scope>
</reference>
<dbReference type="AlphaFoldDB" id="A0A8S1LPF8"/>
<dbReference type="EMBL" id="CAJJDN010000025">
    <property type="protein sequence ID" value="CAD8069637.1"/>
    <property type="molecule type" value="Genomic_DNA"/>
</dbReference>
<organism evidence="1 2">
    <name type="scientific">Paramecium sonneborni</name>
    <dbReference type="NCBI Taxonomy" id="65129"/>
    <lineage>
        <taxon>Eukaryota</taxon>
        <taxon>Sar</taxon>
        <taxon>Alveolata</taxon>
        <taxon>Ciliophora</taxon>
        <taxon>Intramacronucleata</taxon>
        <taxon>Oligohymenophorea</taxon>
        <taxon>Peniculida</taxon>
        <taxon>Parameciidae</taxon>
        <taxon>Paramecium</taxon>
    </lineage>
</organism>
<comment type="caution">
    <text evidence="1">The sequence shown here is derived from an EMBL/GenBank/DDBJ whole genome shotgun (WGS) entry which is preliminary data.</text>
</comment>
<protein>
    <submittedName>
        <fullName evidence="1">Uncharacterized protein</fullName>
    </submittedName>
</protein>
<keyword evidence="2" id="KW-1185">Reference proteome</keyword>
<proteinExistence type="predicted"/>
<accession>A0A8S1LPF8</accession>